<comment type="caution">
    <text evidence="1">The sequence shown here is derived from an EMBL/GenBank/DDBJ whole genome shotgun (WGS) entry which is preliminary data.</text>
</comment>
<evidence type="ECO:0000313" key="1">
    <source>
        <dbReference type="EMBL" id="GAI56809.1"/>
    </source>
</evidence>
<proteinExistence type="predicted"/>
<name>X1RMP3_9ZZZZ</name>
<protein>
    <recommendedName>
        <fullName evidence="2">Aminopeptidase</fullName>
    </recommendedName>
</protein>
<dbReference type="EMBL" id="BARV01040749">
    <property type="protein sequence ID" value="GAI56809.1"/>
    <property type="molecule type" value="Genomic_DNA"/>
</dbReference>
<reference evidence="1" key="1">
    <citation type="journal article" date="2014" name="Front. Microbiol.">
        <title>High frequency of phylogenetically diverse reductive dehalogenase-homologous genes in deep subseafloor sedimentary metagenomes.</title>
        <authorList>
            <person name="Kawai M."/>
            <person name="Futagami T."/>
            <person name="Toyoda A."/>
            <person name="Takaki Y."/>
            <person name="Nishi S."/>
            <person name="Hori S."/>
            <person name="Arai W."/>
            <person name="Tsubouchi T."/>
            <person name="Morono Y."/>
            <person name="Uchiyama I."/>
            <person name="Ito T."/>
            <person name="Fujiyama A."/>
            <person name="Inagaki F."/>
            <person name="Takami H."/>
        </authorList>
    </citation>
    <scope>NUCLEOTIDE SEQUENCE</scope>
    <source>
        <strain evidence="1">Expedition CK06-06</strain>
    </source>
</reference>
<feature type="non-terminal residue" evidence="1">
    <location>
        <position position="161"/>
    </location>
</feature>
<gene>
    <name evidence="1" type="ORF">S06H3_61972</name>
</gene>
<feature type="non-terminal residue" evidence="1">
    <location>
        <position position="1"/>
    </location>
</feature>
<dbReference type="SUPFAM" id="SSF144052">
    <property type="entry name" value="Thermophilic metalloprotease-like"/>
    <property type="match status" value="1"/>
</dbReference>
<evidence type="ECO:0008006" key="2">
    <source>
        <dbReference type="Google" id="ProtNLM"/>
    </source>
</evidence>
<sequence length="161" mass="17780">LQDRIVHSPDAAHHHVGAHSHKTQMAKLFILLHRDVLVNELLKLKEGETFVITADTESDPTVVDATARAAFAAGAKPMVIWLASPLGVGKAADPMLPVDALTAVLKEADAWVEYNNQWLLYSTPYDIAMKENKKLRHLCLVGMSADMMVRCIGRVNYPVLK</sequence>
<dbReference type="AlphaFoldDB" id="X1RMP3"/>
<organism evidence="1">
    <name type="scientific">marine sediment metagenome</name>
    <dbReference type="NCBI Taxonomy" id="412755"/>
    <lineage>
        <taxon>unclassified sequences</taxon>
        <taxon>metagenomes</taxon>
        <taxon>ecological metagenomes</taxon>
    </lineage>
</organism>
<accession>X1RMP3</accession>